<dbReference type="RefSeq" id="WP_076462588.1">
    <property type="nucleotide sequence ID" value="NZ_FTMN01000003.1"/>
</dbReference>
<sequence length="64" mass="7216">MKTEPVVTFKHLRALKYCAASVKRWCDQHDIDIRRFREGVPISEVRATGCPMAIAAADKAEQEA</sequence>
<accession>A0A1N6RQD3</accession>
<dbReference type="STRING" id="49186.SAMN05421647_103468"/>
<proteinExistence type="predicted"/>
<keyword evidence="2" id="KW-1185">Reference proteome</keyword>
<name>A0A1N6RQD3_9GAMM</name>
<dbReference type="AlphaFoldDB" id="A0A1N6RQD3"/>
<evidence type="ECO:0000313" key="1">
    <source>
        <dbReference type="EMBL" id="SIQ31094.1"/>
    </source>
</evidence>
<dbReference type="EMBL" id="FTMN01000003">
    <property type="protein sequence ID" value="SIQ31094.1"/>
    <property type="molecule type" value="Genomic_DNA"/>
</dbReference>
<reference evidence="1 2" key="1">
    <citation type="submission" date="2017-01" db="EMBL/GenBank/DDBJ databases">
        <authorList>
            <person name="Mah S.A."/>
            <person name="Swanson W.J."/>
            <person name="Moy G.W."/>
            <person name="Vacquier V.D."/>
        </authorList>
    </citation>
    <scope>NUCLEOTIDE SEQUENCE [LARGE SCALE GENOMIC DNA]</scope>
    <source>
        <strain evidence="1 2">DSM 7027</strain>
    </source>
</reference>
<organism evidence="1 2">
    <name type="scientific">Marinobacterium stanieri</name>
    <dbReference type="NCBI Taxonomy" id="49186"/>
    <lineage>
        <taxon>Bacteria</taxon>
        <taxon>Pseudomonadati</taxon>
        <taxon>Pseudomonadota</taxon>
        <taxon>Gammaproteobacteria</taxon>
        <taxon>Oceanospirillales</taxon>
        <taxon>Oceanospirillaceae</taxon>
        <taxon>Marinobacterium</taxon>
    </lineage>
</organism>
<protein>
    <submittedName>
        <fullName evidence="1">Uncharacterized protein</fullName>
    </submittedName>
</protein>
<dbReference type="Proteomes" id="UP000186895">
    <property type="component" value="Unassembled WGS sequence"/>
</dbReference>
<evidence type="ECO:0000313" key="2">
    <source>
        <dbReference type="Proteomes" id="UP000186895"/>
    </source>
</evidence>
<gene>
    <name evidence="1" type="ORF">SAMN05421647_103468</name>
</gene>